<protein>
    <submittedName>
        <fullName evidence="8">Rho-associated protein kinase 1</fullName>
    </submittedName>
</protein>
<dbReference type="SMART" id="SM00036">
    <property type="entry name" value="CNH"/>
    <property type="match status" value="1"/>
</dbReference>
<dbReference type="GO" id="GO:0005524">
    <property type="term" value="F:ATP binding"/>
    <property type="evidence" value="ECO:0007669"/>
    <property type="project" value="InterPro"/>
</dbReference>
<keyword evidence="1" id="KW-0597">Phosphoprotein</keyword>
<comment type="catalytic activity">
    <reaction evidence="2">
        <text>L-threonyl-[protein] + ATP = O-phospho-L-threonyl-[protein] + ADP + H(+)</text>
        <dbReference type="Rhea" id="RHEA:46608"/>
        <dbReference type="Rhea" id="RHEA-COMP:11060"/>
        <dbReference type="Rhea" id="RHEA-COMP:11605"/>
        <dbReference type="ChEBI" id="CHEBI:15378"/>
        <dbReference type="ChEBI" id="CHEBI:30013"/>
        <dbReference type="ChEBI" id="CHEBI:30616"/>
        <dbReference type="ChEBI" id="CHEBI:61977"/>
        <dbReference type="ChEBI" id="CHEBI:456216"/>
        <dbReference type="EC" id="2.7.11.1"/>
    </reaction>
</comment>
<evidence type="ECO:0000256" key="4">
    <source>
        <dbReference type="SAM" id="Coils"/>
    </source>
</evidence>
<dbReference type="EMBL" id="HBUF01414581">
    <property type="protein sequence ID" value="CAG6739664.1"/>
    <property type="molecule type" value="Transcribed_RNA"/>
</dbReference>
<name>A0A8D9E530_9HEMI</name>
<evidence type="ECO:0000256" key="3">
    <source>
        <dbReference type="ARBA" id="ARBA00048679"/>
    </source>
</evidence>
<dbReference type="Pfam" id="PF00069">
    <property type="entry name" value="Pkinase"/>
    <property type="match status" value="1"/>
</dbReference>
<feature type="coiled-coil region" evidence="4">
    <location>
        <begin position="618"/>
        <end position="980"/>
    </location>
</feature>
<dbReference type="PANTHER" id="PTHR22988:SF71">
    <property type="entry name" value="CITRON RHO-INTERACTING KINASE"/>
    <property type="match status" value="1"/>
</dbReference>
<comment type="catalytic activity">
    <reaction evidence="3">
        <text>L-seryl-[protein] + ATP = O-phospho-L-seryl-[protein] + ADP + H(+)</text>
        <dbReference type="Rhea" id="RHEA:17989"/>
        <dbReference type="Rhea" id="RHEA-COMP:9863"/>
        <dbReference type="Rhea" id="RHEA-COMP:11604"/>
        <dbReference type="ChEBI" id="CHEBI:15378"/>
        <dbReference type="ChEBI" id="CHEBI:29999"/>
        <dbReference type="ChEBI" id="CHEBI:30616"/>
        <dbReference type="ChEBI" id="CHEBI:83421"/>
        <dbReference type="ChEBI" id="CHEBI:456216"/>
        <dbReference type="EC" id="2.7.11.1"/>
    </reaction>
</comment>
<dbReference type="SUPFAM" id="SSF57997">
    <property type="entry name" value="Tropomyosin"/>
    <property type="match status" value="1"/>
</dbReference>
<keyword evidence="4" id="KW-0175">Coiled coil</keyword>
<dbReference type="GO" id="GO:0004674">
    <property type="term" value="F:protein serine/threonine kinase activity"/>
    <property type="evidence" value="ECO:0007669"/>
    <property type="project" value="UniProtKB-EC"/>
</dbReference>
<dbReference type="InterPro" id="IPR001180">
    <property type="entry name" value="CNH_dom"/>
</dbReference>
<dbReference type="PROSITE" id="PS00108">
    <property type="entry name" value="PROTEIN_KINASE_ST"/>
    <property type="match status" value="1"/>
</dbReference>
<dbReference type="InterPro" id="IPR008271">
    <property type="entry name" value="Ser/Thr_kinase_AS"/>
</dbReference>
<dbReference type="GO" id="GO:0005737">
    <property type="term" value="C:cytoplasm"/>
    <property type="evidence" value="ECO:0007669"/>
    <property type="project" value="TreeGrafter"/>
</dbReference>
<evidence type="ECO:0000256" key="2">
    <source>
        <dbReference type="ARBA" id="ARBA00047899"/>
    </source>
</evidence>
<accession>A0A8D9E530</accession>
<feature type="domain" description="CNH" evidence="7">
    <location>
        <begin position="1166"/>
        <end position="1452"/>
    </location>
</feature>
<dbReference type="GO" id="GO:0005856">
    <property type="term" value="C:cytoskeleton"/>
    <property type="evidence" value="ECO:0007669"/>
    <property type="project" value="TreeGrafter"/>
</dbReference>
<evidence type="ECO:0000256" key="5">
    <source>
        <dbReference type="SAM" id="MobiDB-lite"/>
    </source>
</evidence>
<dbReference type="PROSITE" id="PS50011">
    <property type="entry name" value="PROTEIN_KINASE_DOM"/>
    <property type="match status" value="1"/>
</dbReference>
<feature type="coiled-coil region" evidence="4">
    <location>
        <begin position="399"/>
        <end position="589"/>
    </location>
</feature>
<dbReference type="PROSITE" id="PS50219">
    <property type="entry name" value="CNH"/>
    <property type="match status" value="1"/>
</dbReference>
<dbReference type="InterPro" id="IPR050839">
    <property type="entry name" value="Rho-assoc_Ser/Thr_Kinase"/>
</dbReference>
<keyword evidence="8" id="KW-0418">Kinase</keyword>
<dbReference type="InterPro" id="IPR011009">
    <property type="entry name" value="Kinase-like_dom_sf"/>
</dbReference>
<dbReference type="FunFam" id="1.10.510.10:FF:000751">
    <property type="entry name" value="Non-specific serine/threonine protein kinase"/>
    <property type="match status" value="1"/>
</dbReference>
<evidence type="ECO:0000313" key="8">
    <source>
        <dbReference type="EMBL" id="CAG6739664.1"/>
    </source>
</evidence>
<evidence type="ECO:0000256" key="1">
    <source>
        <dbReference type="ARBA" id="ARBA00022553"/>
    </source>
</evidence>
<dbReference type="PANTHER" id="PTHR22988">
    <property type="entry name" value="MYOTONIC DYSTROPHY S/T KINASE-RELATED"/>
    <property type="match status" value="1"/>
</dbReference>
<dbReference type="GO" id="GO:0031032">
    <property type="term" value="P:actomyosin structure organization"/>
    <property type="evidence" value="ECO:0007669"/>
    <property type="project" value="TreeGrafter"/>
</dbReference>
<dbReference type="SMART" id="SM00220">
    <property type="entry name" value="S_TKc"/>
    <property type="match status" value="1"/>
</dbReference>
<dbReference type="Pfam" id="PF00780">
    <property type="entry name" value="CNH"/>
    <property type="match status" value="1"/>
</dbReference>
<dbReference type="Gene3D" id="3.30.200.20">
    <property type="entry name" value="Phosphorylase Kinase, domain 1"/>
    <property type="match status" value="1"/>
</dbReference>
<evidence type="ECO:0000259" key="7">
    <source>
        <dbReference type="PROSITE" id="PS50219"/>
    </source>
</evidence>
<sequence length="1515" mass="172604">METTLLSRIADIHQSISNPRNTVSKDCLLDTLMALYTDCEKGTSKSTAVKQFLDKYKNTVEDIRKKNVSAADFDIKRFIQQGNFGDIYLVKEKQSHNTFVMKKVLREKMSNTVERDIMVKSSCPCIVNLFYSFQDMHHVYFIMEYVSGGDFATLLENQPDGYLSENKARFYIHELVQAVQYLHNLGYVHRDIKPDNMLLSATGHLKLTDFGSATQVDKKGLVTSIVPVGTPEYVAPEVLEWMEGNHGIKGYTASCDLWSIGVVSYELLTGNTPFNYETLDMTYSSILACDTEDNIQFPSNISISSTMKHFVRNLVQKMDVRLSMEQTLGHPVFDCLDEQPPCIPPPSQENKFHKKDKRKASPSLKGFQKENNYLETALPLIGISYSGDASTPALSSEETRNLQRERLQLMQQLSEARLALQSYKREVKETKRSDETVLEKCKQAMERHRSQCSEYDGEIAKLRLLEEKLQDKVSSYKQENSSLVSELKQLKSLMDARETKLKKEARRSKQFTEQQSDSKIDELVVSWKAEVKSKDNKIQELKQSLEKETHARSKAEQLNKELREEVDTLNESKQKVNKLTGELEQCQRDLSCSQSRVKTLTAQVSSMERDVNDTHALLAKKDKEVDAARQEIVKKDNTLVGINAELGQTRQELEEVKSELEEKVKQMEKTDDKKLEASEYTKELDSLRSKVEEEKEAARQWRKDWYQSVKERNSALADLKLAQSENESLKEKVDSLEKQLSSLQEKSDASEKSLVEKLRETEDLTRTIDTLKREMEKYEGQVKDMREMKEKYEKDKKSLQDLKNTKDKLDLSCRGYKVDLSTTRAELDQAKARCIELEADVKRCTRECEGLKEAVAILDKENGETTRRGADKEEELATLRQDNKTLKEDKLDLWHQVKTQEHNLKTLQNSMEDLKRNMSERENKLKTANEIIGEYESKINALESTIGRSESYCKEMVPYLETLQKNNDILSHDNEQLRKERTEYITQLSNACAANESLSKSNSALSHQVTELETTVKSLESFYKQREIRLDTTVNQLFKLCEHQRICYEESLKKKPNLLRKVFGSSQNKEFDSKEMEAMLNQERSRAKDLAEKLYLTKAELDTIMHRKTQRVSIQQNREDNKENVPCNNKTDTRCKMTVSKESIASSNSSEGNLKALTRILNLDNTVNINTAMFLSEQCVVLGTRDGLFSLHLNELGEAKSKPTQIGGVEMVHAITFIHQKHMALLVTGSNRTLHTANLRHLVTAAEMNACASPSLDLSPLFPSAPLTGVNTLAISPCQNILAIAIGSTLVICRWNNVDYDEMCRKDMGGGSIQSVSVVSPHSIVYASERSGFVTFDPTTCRHRAWLSTKEPVVSSPGSRPLCLVNISKHEHLACFNTGALFVDDTGKMTRSEPLYWNYLPVAIVFRKPFLVVFNPSCITIIQINENTLRRRESNSSTQPDDRVIDVKKPKFLGETLCNKNVVLMSHNALQLLNPELVFSAQSLTLSDVTSQDGDELSMSAIDEELKLLEEIQIP</sequence>
<dbReference type="SUPFAM" id="SSF69322">
    <property type="entry name" value="Tricorn protease domain 2"/>
    <property type="match status" value="1"/>
</dbReference>
<feature type="domain" description="Protein kinase" evidence="6">
    <location>
        <begin position="73"/>
        <end position="333"/>
    </location>
</feature>
<reference evidence="8" key="1">
    <citation type="submission" date="2021-05" db="EMBL/GenBank/DDBJ databases">
        <authorList>
            <person name="Alioto T."/>
            <person name="Alioto T."/>
            <person name="Gomez Garrido J."/>
        </authorList>
    </citation>
    <scope>NUCLEOTIDE SEQUENCE</scope>
</reference>
<proteinExistence type="predicted"/>
<dbReference type="InterPro" id="IPR000719">
    <property type="entry name" value="Prot_kinase_dom"/>
</dbReference>
<evidence type="ECO:0000259" key="6">
    <source>
        <dbReference type="PROSITE" id="PS50011"/>
    </source>
</evidence>
<dbReference type="Gene3D" id="1.10.287.1490">
    <property type="match status" value="1"/>
</dbReference>
<organism evidence="8">
    <name type="scientific">Cacopsylla melanoneura</name>
    <dbReference type="NCBI Taxonomy" id="428564"/>
    <lineage>
        <taxon>Eukaryota</taxon>
        <taxon>Metazoa</taxon>
        <taxon>Ecdysozoa</taxon>
        <taxon>Arthropoda</taxon>
        <taxon>Hexapoda</taxon>
        <taxon>Insecta</taxon>
        <taxon>Pterygota</taxon>
        <taxon>Neoptera</taxon>
        <taxon>Paraneoptera</taxon>
        <taxon>Hemiptera</taxon>
        <taxon>Sternorrhyncha</taxon>
        <taxon>Psylloidea</taxon>
        <taxon>Psyllidae</taxon>
        <taxon>Psyllinae</taxon>
        <taxon>Cacopsylla</taxon>
    </lineage>
</organism>
<feature type="region of interest" description="Disordered" evidence="5">
    <location>
        <begin position="344"/>
        <end position="363"/>
    </location>
</feature>
<dbReference type="SUPFAM" id="SSF56112">
    <property type="entry name" value="Protein kinase-like (PK-like)"/>
    <property type="match status" value="1"/>
</dbReference>
<dbReference type="Gene3D" id="1.10.510.10">
    <property type="entry name" value="Transferase(Phosphotransferase) domain 1"/>
    <property type="match status" value="1"/>
</dbReference>
<keyword evidence="8" id="KW-0808">Transferase</keyword>